<comment type="similarity">
    <text evidence="1">Belongs to the SorC transcriptional regulatory family.</text>
</comment>
<dbReference type="Pfam" id="PF04198">
    <property type="entry name" value="Sugar-bind"/>
    <property type="match status" value="1"/>
</dbReference>
<keyword evidence="4" id="KW-0804">Transcription</keyword>
<reference evidence="6 7" key="1">
    <citation type="submission" date="2016-04" db="EMBL/GenBank/DDBJ databases">
        <title>Comparative Genomics and Epigenetics of Sporosarcina ureae.</title>
        <authorList>
            <person name="Oliver A.S."/>
            <person name="Cooper K.K."/>
        </authorList>
    </citation>
    <scope>NUCLEOTIDE SEQUENCE [LARGE SCALE GENOMIC DNA]</scope>
    <source>
        <strain evidence="6 7">S204</strain>
    </source>
</reference>
<proteinExistence type="inferred from homology"/>
<evidence type="ECO:0000256" key="4">
    <source>
        <dbReference type="ARBA" id="ARBA00023163"/>
    </source>
</evidence>
<gene>
    <name evidence="6" type="ORF">SporoS204_01835</name>
</gene>
<dbReference type="Proteomes" id="UP000192486">
    <property type="component" value="Chromosome"/>
</dbReference>
<dbReference type="InterPro" id="IPR051054">
    <property type="entry name" value="SorC_transcr_regulators"/>
</dbReference>
<dbReference type="InterPro" id="IPR007324">
    <property type="entry name" value="Sugar-bd_dom_put"/>
</dbReference>
<protein>
    <submittedName>
        <fullName evidence="6">RNA polymerase subunit sigma-70</fullName>
    </submittedName>
</protein>
<dbReference type="EMBL" id="CP015108">
    <property type="protein sequence ID" value="ARF13027.1"/>
    <property type="molecule type" value="Genomic_DNA"/>
</dbReference>
<evidence type="ECO:0000313" key="7">
    <source>
        <dbReference type="Proteomes" id="UP000192486"/>
    </source>
</evidence>
<sequence length="313" mass="35290">MEIDKKQLIIEAAKLYYQFDYTQLAISKKLGVSRPTVSRLLQQAKKNGYVKIDIIDPFHDNNQLAKSLQHKYQIEEVKIAYSAVEDERDVIQAISTEAADYLYRTVKDGDILGVTWGRTMYRVANELKKKDVKGVEVIQLKGGIGLSDVNTYDSETVYKFAEAFHTVPGYLPLPVLVDTPEVKVVIESDRYMHRLIELGRQANIAVFTVGAVDNESLLFRLGYLTAEEEQQLHQEAIGDICSRFFKRTGEVCDTTVNDRTIGIQLEELKQKEKSILVAGGNRKVEAIHGALNGGYANVFITDQYTAQALLLHQ</sequence>
<evidence type="ECO:0000256" key="1">
    <source>
        <dbReference type="ARBA" id="ARBA00010466"/>
    </source>
</evidence>
<dbReference type="SUPFAM" id="SSF100950">
    <property type="entry name" value="NagB/RpiA/CoA transferase-like"/>
    <property type="match status" value="1"/>
</dbReference>
<keyword evidence="7" id="KW-1185">Reference proteome</keyword>
<dbReference type="Gene3D" id="3.40.50.1360">
    <property type="match status" value="1"/>
</dbReference>
<dbReference type="RefSeq" id="WP_029053751.1">
    <property type="nucleotide sequence ID" value="NZ_CP015108.1"/>
</dbReference>
<dbReference type="Gene3D" id="1.10.10.60">
    <property type="entry name" value="Homeodomain-like"/>
    <property type="match status" value="1"/>
</dbReference>
<evidence type="ECO:0000259" key="5">
    <source>
        <dbReference type="Pfam" id="PF04198"/>
    </source>
</evidence>
<dbReference type="PANTHER" id="PTHR34294:SF1">
    <property type="entry name" value="TRANSCRIPTIONAL REGULATOR LSRR"/>
    <property type="match status" value="1"/>
</dbReference>
<keyword evidence="3" id="KW-0238">DNA-binding</keyword>
<evidence type="ECO:0000256" key="3">
    <source>
        <dbReference type="ARBA" id="ARBA00023125"/>
    </source>
</evidence>
<evidence type="ECO:0000256" key="2">
    <source>
        <dbReference type="ARBA" id="ARBA00023015"/>
    </source>
</evidence>
<organism evidence="6 7">
    <name type="scientific">Sporosarcina ureae</name>
    <dbReference type="NCBI Taxonomy" id="1571"/>
    <lineage>
        <taxon>Bacteria</taxon>
        <taxon>Bacillati</taxon>
        <taxon>Bacillota</taxon>
        <taxon>Bacilli</taxon>
        <taxon>Bacillales</taxon>
        <taxon>Caryophanaceae</taxon>
        <taxon>Sporosarcina</taxon>
    </lineage>
</organism>
<dbReference type="Pfam" id="PF13384">
    <property type="entry name" value="HTH_23"/>
    <property type="match status" value="1"/>
</dbReference>
<accession>A0ABM6JS73</accession>
<evidence type="ECO:0000313" key="6">
    <source>
        <dbReference type="EMBL" id="ARF13027.1"/>
    </source>
</evidence>
<keyword evidence="2" id="KW-0805">Transcription regulation</keyword>
<dbReference type="PANTHER" id="PTHR34294">
    <property type="entry name" value="TRANSCRIPTIONAL REGULATOR-RELATED"/>
    <property type="match status" value="1"/>
</dbReference>
<name>A0ABM6JS73_SPOUR</name>
<dbReference type="InterPro" id="IPR037171">
    <property type="entry name" value="NagB/RpiA_transferase-like"/>
</dbReference>
<feature type="domain" description="Sugar-binding" evidence="5">
    <location>
        <begin position="57"/>
        <end position="310"/>
    </location>
</feature>